<evidence type="ECO:0000313" key="4">
    <source>
        <dbReference type="Proteomes" id="UP000193642"/>
    </source>
</evidence>
<dbReference type="Gene3D" id="3.40.50.300">
    <property type="entry name" value="P-loop containing nucleotide triphosphate hydrolases"/>
    <property type="match status" value="1"/>
</dbReference>
<protein>
    <submittedName>
        <fullName evidence="3">ArgK protein</fullName>
    </submittedName>
</protein>
<dbReference type="InterPro" id="IPR005129">
    <property type="entry name" value="GTPase_ArgK"/>
</dbReference>
<dbReference type="EMBL" id="MCGO01000047">
    <property type="protein sequence ID" value="ORY37970.1"/>
    <property type="molecule type" value="Genomic_DNA"/>
</dbReference>
<feature type="region of interest" description="Disordered" evidence="2">
    <location>
        <begin position="1"/>
        <end position="20"/>
    </location>
</feature>
<keyword evidence="4" id="KW-1185">Reference proteome</keyword>
<evidence type="ECO:0000256" key="1">
    <source>
        <dbReference type="ARBA" id="ARBA00009625"/>
    </source>
</evidence>
<evidence type="ECO:0000313" key="3">
    <source>
        <dbReference type="EMBL" id="ORY37970.1"/>
    </source>
</evidence>
<dbReference type="STRING" id="329046.A0A1Y2BT83"/>
<comment type="caution">
    <text evidence="3">The sequence shown here is derived from an EMBL/GenBank/DDBJ whole genome shotgun (WGS) entry which is preliminary data.</text>
</comment>
<dbReference type="Proteomes" id="UP000193642">
    <property type="component" value="Unassembled WGS sequence"/>
</dbReference>
<dbReference type="GO" id="GO:0005525">
    <property type="term" value="F:GTP binding"/>
    <property type="evidence" value="ECO:0007669"/>
    <property type="project" value="InterPro"/>
</dbReference>
<name>A0A1Y2BT83_9FUNG</name>
<sequence length="223" mass="24946">MTDLSRDDNAYVRPSPSRGTLGGVARNTSDAIVLCEAAGYDIILVETVGVGQSETMVADMVDMFTLLVAPGGGDELQGMKKGIVELSDLILVNKSDGALEPAARMAQMEYTSALKFLQPSKGDWRPEVLRVSSAEKRGIAEAWETMERFYEMLHKTDEFSRVREEQRRKWMWDILRHELMDRVTADQGVRELKEGLEKQVMEGRVSSGMAAEQLLDAFLKGRK</sequence>
<organism evidence="3 4">
    <name type="scientific">Rhizoclosmatium globosum</name>
    <dbReference type="NCBI Taxonomy" id="329046"/>
    <lineage>
        <taxon>Eukaryota</taxon>
        <taxon>Fungi</taxon>
        <taxon>Fungi incertae sedis</taxon>
        <taxon>Chytridiomycota</taxon>
        <taxon>Chytridiomycota incertae sedis</taxon>
        <taxon>Chytridiomycetes</taxon>
        <taxon>Chytridiales</taxon>
        <taxon>Chytriomycetaceae</taxon>
        <taxon>Rhizoclosmatium</taxon>
    </lineage>
</organism>
<comment type="similarity">
    <text evidence="1">Belongs to the SIMIBI class G3E GTPase family. ArgK/MeaB subfamily.</text>
</comment>
<dbReference type="InterPro" id="IPR027417">
    <property type="entry name" value="P-loop_NTPase"/>
</dbReference>
<accession>A0A1Y2BT83</accession>
<proteinExistence type="inferred from homology"/>
<dbReference type="Gene3D" id="1.10.287.130">
    <property type="match status" value="1"/>
</dbReference>
<feature type="compositionally biased region" description="Basic and acidic residues" evidence="2">
    <location>
        <begin position="1"/>
        <end position="10"/>
    </location>
</feature>
<dbReference type="AlphaFoldDB" id="A0A1Y2BT83"/>
<dbReference type="Pfam" id="PF03308">
    <property type="entry name" value="MeaB"/>
    <property type="match status" value="1"/>
</dbReference>
<evidence type="ECO:0000256" key="2">
    <source>
        <dbReference type="SAM" id="MobiDB-lite"/>
    </source>
</evidence>
<dbReference type="PANTHER" id="PTHR23408:SF3">
    <property type="entry name" value="METHYLMALONIC ACIDURIA TYPE A PROTEIN, MITOCHONDRIAL"/>
    <property type="match status" value="1"/>
</dbReference>
<dbReference type="GO" id="GO:0003924">
    <property type="term" value="F:GTPase activity"/>
    <property type="evidence" value="ECO:0007669"/>
    <property type="project" value="InterPro"/>
</dbReference>
<dbReference type="GO" id="GO:0005737">
    <property type="term" value="C:cytoplasm"/>
    <property type="evidence" value="ECO:0007669"/>
    <property type="project" value="TreeGrafter"/>
</dbReference>
<dbReference type="OrthoDB" id="1476984at2759"/>
<reference evidence="3 4" key="1">
    <citation type="submission" date="2016-07" db="EMBL/GenBank/DDBJ databases">
        <title>Pervasive Adenine N6-methylation of Active Genes in Fungi.</title>
        <authorList>
            <consortium name="DOE Joint Genome Institute"/>
            <person name="Mondo S.J."/>
            <person name="Dannebaum R.O."/>
            <person name="Kuo R.C."/>
            <person name="Labutti K."/>
            <person name="Haridas S."/>
            <person name="Kuo A."/>
            <person name="Salamov A."/>
            <person name="Ahrendt S.R."/>
            <person name="Lipzen A."/>
            <person name="Sullivan W."/>
            <person name="Andreopoulos W.B."/>
            <person name="Clum A."/>
            <person name="Lindquist E."/>
            <person name="Daum C."/>
            <person name="Ramamoorthy G.K."/>
            <person name="Gryganskyi A."/>
            <person name="Culley D."/>
            <person name="Magnuson J.K."/>
            <person name="James T.Y."/>
            <person name="O'Malley M.A."/>
            <person name="Stajich J.E."/>
            <person name="Spatafora J.W."/>
            <person name="Visel A."/>
            <person name="Grigoriev I.V."/>
        </authorList>
    </citation>
    <scope>NUCLEOTIDE SEQUENCE [LARGE SCALE GENOMIC DNA]</scope>
    <source>
        <strain evidence="3 4">JEL800</strain>
    </source>
</reference>
<gene>
    <name evidence="3" type="ORF">BCR33DRAFT_721162</name>
</gene>
<dbReference type="PANTHER" id="PTHR23408">
    <property type="entry name" value="METHYLMALONYL-COA MUTASE"/>
    <property type="match status" value="1"/>
</dbReference>
<dbReference type="SUPFAM" id="SSF52540">
    <property type="entry name" value="P-loop containing nucleoside triphosphate hydrolases"/>
    <property type="match status" value="1"/>
</dbReference>